<comment type="caution">
    <text evidence="4">The sequence shown here is derived from an EMBL/GenBank/DDBJ whole genome shotgun (WGS) entry which is preliminary data.</text>
</comment>
<evidence type="ECO:0000313" key="4">
    <source>
        <dbReference type="EMBL" id="KAF7269292.1"/>
    </source>
</evidence>
<evidence type="ECO:0000256" key="2">
    <source>
        <dbReference type="PROSITE-ProRule" id="PRU00497"/>
    </source>
</evidence>
<dbReference type="PROSITE" id="PS00233">
    <property type="entry name" value="CHIT_BIND_RR_1"/>
    <property type="match status" value="1"/>
</dbReference>
<dbReference type="PRINTS" id="PR00947">
    <property type="entry name" value="CUTICLE"/>
</dbReference>
<dbReference type="PROSITE" id="PS51155">
    <property type="entry name" value="CHIT_BIND_RR_2"/>
    <property type="match status" value="1"/>
</dbReference>
<dbReference type="Proteomes" id="UP000625711">
    <property type="component" value="Unassembled WGS sequence"/>
</dbReference>
<organism evidence="4 5">
    <name type="scientific">Rhynchophorus ferrugineus</name>
    <name type="common">Red palm weevil</name>
    <name type="synonym">Curculio ferrugineus</name>
    <dbReference type="NCBI Taxonomy" id="354439"/>
    <lineage>
        <taxon>Eukaryota</taxon>
        <taxon>Metazoa</taxon>
        <taxon>Ecdysozoa</taxon>
        <taxon>Arthropoda</taxon>
        <taxon>Hexapoda</taxon>
        <taxon>Insecta</taxon>
        <taxon>Pterygota</taxon>
        <taxon>Neoptera</taxon>
        <taxon>Endopterygota</taxon>
        <taxon>Coleoptera</taxon>
        <taxon>Polyphaga</taxon>
        <taxon>Cucujiformia</taxon>
        <taxon>Curculionidae</taxon>
        <taxon>Dryophthorinae</taxon>
        <taxon>Rhynchophorus</taxon>
    </lineage>
</organism>
<dbReference type="PANTHER" id="PTHR10380">
    <property type="entry name" value="CUTICLE PROTEIN"/>
    <property type="match status" value="1"/>
</dbReference>
<evidence type="ECO:0000313" key="5">
    <source>
        <dbReference type="Proteomes" id="UP000625711"/>
    </source>
</evidence>
<evidence type="ECO:0000256" key="1">
    <source>
        <dbReference type="ARBA" id="ARBA00022460"/>
    </source>
</evidence>
<feature type="chain" id="PRO_5032358755" evidence="3">
    <location>
        <begin position="17"/>
        <end position="107"/>
    </location>
</feature>
<keyword evidence="1 2" id="KW-0193">Cuticle</keyword>
<dbReference type="InterPro" id="IPR031311">
    <property type="entry name" value="CHIT_BIND_RR_consensus"/>
</dbReference>
<dbReference type="GO" id="GO:0062129">
    <property type="term" value="C:chitin-based extracellular matrix"/>
    <property type="evidence" value="ECO:0007669"/>
    <property type="project" value="TreeGrafter"/>
</dbReference>
<dbReference type="InterPro" id="IPR000618">
    <property type="entry name" value="Insect_cuticle"/>
</dbReference>
<protein>
    <submittedName>
        <fullName evidence="4">Uncharacterized protein</fullName>
    </submittedName>
</protein>
<dbReference type="Pfam" id="PF00379">
    <property type="entry name" value="Chitin_bind_4"/>
    <property type="match status" value="1"/>
</dbReference>
<keyword evidence="3" id="KW-0732">Signal</keyword>
<evidence type="ECO:0000256" key="3">
    <source>
        <dbReference type="SAM" id="SignalP"/>
    </source>
</evidence>
<dbReference type="AlphaFoldDB" id="A0A834I8U8"/>
<reference evidence="4" key="1">
    <citation type="submission" date="2020-08" db="EMBL/GenBank/DDBJ databases">
        <title>Genome sequencing and assembly of the red palm weevil Rhynchophorus ferrugineus.</title>
        <authorList>
            <person name="Dias G.B."/>
            <person name="Bergman C.M."/>
            <person name="Manee M."/>
        </authorList>
    </citation>
    <scope>NUCLEOTIDE SEQUENCE</scope>
    <source>
        <strain evidence="4">AA-2017</strain>
        <tissue evidence="4">Whole larva</tissue>
    </source>
</reference>
<name>A0A834I8U8_RHYFE</name>
<dbReference type="GO" id="GO:0008010">
    <property type="term" value="F:structural constituent of chitin-based larval cuticle"/>
    <property type="evidence" value="ECO:0007669"/>
    <property type="project" value="TreeGrafter"/>
</dbReference>
<feature type="signal peptide" evidence="3">
    <location>
        <begin position="1"/>
        <end position="16"/>
    </location>
</feature>
<accession>A0A834I8U8</accession>
<dbReference type="InterPro" id="IPR050468">
    <property type="entry name" value="Cuticle_Struct_Prot"/>
</dbReference>
<keyword evidence="5" id="KW-1185">Reference proteome</keyword>
<proteinExistence type="predicted"/>
<sequence>MKAVAVFVAIVAVALAAPGVDQEATVLRYESDNIGVDGYNYAVETSNGINLQEQGQLVNPGSENEAIQVRGSFSYVGADGVTYTVQYVADENGFQPQGAHLPVAPSK</sequence>
<dbReference type="OrthoDB" id="7255276at2759"/>
<dbReference type="EMBL" id="JAACXV010014245">
    <property type="protein sequence ID" value="KAF7269292.1"/>
    <property type="molecule type" value="Genomic_DNA"/>
</dbReference>
<gene>
    <name evidence="4" type="ORF">GWI33_017747</name>
</gene>
<dbReference type="PANTHER" id="PTHR10380:SF218">
    <property type="entry name" value="ADULT CUTICLE PROTEIN 65AA-RELATED"/>
    <property type="match status" value="1"/>
</dbReference>